<protein>
    <recommendedName>
        <fullName evidence="4">CopG family transcriptional regulator</fullName>
    </recommendedName>
</protein>
<comment type="caution">
    <text evidence="2">The sequence shown here is derived from an EMBL/GenBank/DDBJ whole genome shotgun (WGS) entry which is preliminary data.</text>
</comment>
<keyword evidence="3" id="KW-1185">Reference proteome</keyword>
<dbReference type="EMBL" id="AOMF01000099">
    <property type="protein sequence ID" value="EMA56022.1"/>
    <property type="molecule type" value="Genomic_DNA"/>
</dbReference>
<gene>
    <name evidence="2" type="ORF">C451_04451</name>
</gene>
<proteinExistence type="predicted"/>
<reference evidence="2 3" key="1">
    <citation type="journal article" date="2014" name="PLoS Genet.">
        <title>Phylogenetically driven sequencing of extremely halophilic archaea reveals strategies for static and dynamic osmo-response.</title>
        <authorList>
            <person name="Becker E.A."/>
            <person name="Seitzer P.M."/>
            <person name="Tritt A."/>
            <person name="Larsen D."/>
            <person name="Krusor M."/>
            <person name="Yao A.I."/>
            <person name="Wu D."/>
            <person name="Madern D."/>
            <person name="Eisen J.A."/>
            <person name="Darling A.E."/>
            <person name="Facciotti M.T."/>
        </authorList>
    </citation>
    <scope>NUCLEOTIDE SEQUENCE [LARGE SCALE GENOMIC DNA]</scope>
    <source>
        <strain evidence="2 3">JCM 13552</strain>
    </source>
</reference>
<dbReference type="AlphaFoldDB" id="M0NDJ1"/>
<evidence type="ECO:0000313" key="3">
    <source>
        <dbReference type="Proteomes" id="UP000011680"/>
    </source>
</evidence>
<accession>M0NDJ1</accession>
<dbReference type="RefSeq" id="WP_007738082.1">
    <property type="nucleotide sequence ID" value="NZ_AOMF01000099.1"/>
</dbReference>
<name>M0NDJ1_9EURY</name>
<feature type="compositionally biased region" description="Acidic residues" evidence="1">
    <location>
        <begin position="43"/>
        <end position="56"/>
    </location>
</feature>
<feature type="compositionally biased region" description="Low complexity" evidence="1">
    <location>
        <begin position="92"/>
        <end position="102"/>
    </location>
</feature>
<dbReference type="Proteomes" id="UP000011680">
    <property type="component" value="Unassembled WGS sequence"/>
</dbReference>
<sequence>MDPITLRLEPKVIEELDDEYEERGFRNRTLYLRHLVEKRDMVFESEQDQDDTEIEPAEQLAEHGEQLSAYDDRLDDLDDRLEDLEEQARPFSWSSRSSDSSP</sequence>
<feature type="compositionally biased region" description="Acidic residues" evidence="1">
    <location>
        <begin position="73"/>
        <end position="85"/>
    </location>
</feature>
<dbReference type="PATRIC" id="fig|1227457.3.peg.800"/>
<evidence type="ECO:0000256" key="1">
    <source>
        <dbReference type="SAM" id="MobiDB-lite"/>
    </source>
</evidence>
<organism evidence="2 3">
    <name type="scientific">Halococcus thailandensis JCM 13552</name>
    <dbReference type="NCBI Taxonomy" id="1227457"/>
    <lineage>
        <taxon>Archaea</taxon>
        <taxon>Methanobacteriati</taxon>
        <taxon>Methanobacteriota</taxon>
        <taxon>Stenosarchaea group</taxon>
        <taxon>Halobacteria</taxon>
        <taxon>Halobacteriales</taxon>
        <taxon>Halococcaceae</taxon>
        <taxon>Halococcus</taxon>
    </lineage>
</organism>
<evidence type="ECO:0000313" key="2">
    <source>
        <dbReference type="EMBL" id="EMA56022.1"/>
    </source>
</evidence>
<evidence type="ECO:0008006" key="4">
    <source>
        <dbReference type="Google" id="ProtNLM"/>
    </source>
</evidence>
<feature type="region of interest" description="Disordered" evidence="1">
    <location>
        <begin position="43"/>
        <end position="102"/>
    </location>
</feature>
<dbReference type="STRING" id="1227457.C451_04451"/>